<dbReference type="AlphaFoldDB" id="A0A2G5UQI7"/>
<organism evidence="1 2">
    <name type="scientific">Caenorhabditis nigoni</name>
    <dbReference type="NCBI Taxonomy" id="1611254"/>
    <lineage>
        <taxon>Eukaryota</taxon>
        <taxon>Metazoa</taxon>
        <taxon>Ecdysozoa</taxon>
        <taxon>Nematoda</taxon>
        <taxon>Chromadorea</taxon>
        <taxon>Rhabditida</taxon>
        <taxon>Rhabditina</taxon>
        <taxon>Rhabditomorpha</taxon>
        <taxon>Rhabditoidea</taxon>
        <taxon>Rhabditidae</taxon>
        <taxon>Peloderinae</taxon>
        <taxon>Caenorhabditis</taxon>
    </lineage>
</organism>
<accession>A0A2G5UQI7</accession>
<dbReference type="OrthoDB" id="5911513at2759"/>
<reference evidence="2" key="1">
    <citation type="submission" date="2017-10" db="EMBL/GenBank/DDBJ databases">
        <title>Rapid genome shrinkage in a self-fertile nematode reveals novel sperm competition proteins.</title>
        <authorList>
            <person name="Yin D."/>
            <person name="Schwarz E.M."/>
            <person name="Thomas C.G."/>
            <person name="Felde R.L."/>
            <person name="Korf I.F."/>
            <person name="Cutter A.D."/>
            <person name="Schartner C.M."/>
            <person name="Ralston E.J."/>
            <person name="Meyer B.J."/>
            <person name="Haag E.S."/>
        </authorList>
    </citation>
    <scope>NUCLEOTIDE SEQUENCE [LARGE SCALE GENOMIC DNA]</scope>
    <source>
        <strain evidence="2">JU1422</strain>
    </source>
</reference>
<evidence type="ECO:0000313" key="1">
    <source>
        <dbReference type="EMBL" id="PIC41526.1"/>
    </source>
</evidence>
<sequence length="362" mass="42959">MLLDTILRFLKDNYVEQSRNTLQRCFTIMLDGLLMEYSVTKENPFENPQRKIVDCLFEMLRTGRSKMFTTDQKRQLVKTLFYDEIAGCLEILQLEDILFNSMDHMEQICNHSARLIAKFKGNIDQGWLKLILRSVEKLGDDGLRRMCRTHPGFRKSIMLHVHGEHPSYHLEYYWRTMSESTERRLLESIEMAGILTRLIYNHQHEVNAFIHVLTNRAKFEFRRPELRRAILRELRSTVIERGHSFEYIFSEKIYPTWLSMFSSRDLDLSRQALEVYVTFMFHELYVPGYGSDGEIQQIVDEIRLSIDNFKSADGKSDDIVSRLIKEPQVPLKAKNWAIWVKNHRDMAEDVVEPRKKKRKLTN</sequence>
<keyword evidence="2" id="KW-1185">Reference proteome</keyword>
<dbReference type="EMBL" id="PDUG01000003">
    <property type="protein sequence ID" value="PIC41526.1"/>
    <property type="molecule type" value="Genomic_DNA"/>
</dbReference>
<name>A0A2G5UQI7_9PELO</name>
<gene>
    <name evidence="1" type="primary">Cnig_chr_III.g8913</name>
    <name evidence="1" type="ORF">B9Z55_008913</name>
</gene>
<comment type="caution">
    <text evidence="1">The sequence shown here is derived from an EMBL/GenBank/DDBJ whole genome shotgun (WGS) entry which is preliminary data.</text>
</comment>
<protein>
    <submittedName>
        <fullName evidence="1">Uncharacterized protein</fullName>
    </submittedName>
</protein>
<proteinExistence type="predicted"/>
<evidence type="ECO:0000313" key="2">
    <source>
        <dbReference type="Proteomes" id="UP000230233"/>
    </source>
</evidence>
<dbReference type="Proteomes" id="UP000230233">
    <property type="component" value="Chromosome III"/>
</dbReference>